<accession>A0ABP9G3Q1</accession>
<sequence length="107" mass="12055">MTKFQENATVVYTTPDGRRIDTFVVYATNEKTGLTLINHESLMVTADSLTLHPKTVGHYHMPLNDAFSFELINKLKAKYADMDTQPKTVKLSRKQEKVTLPVLAKAS</sequence>
<comment type="caution">
    <text evidence="1">The sequence shown here is derived from an EMBL/GenBank/DDBJ whole genome shotgun (WGS) entry which is preliminary data.</text>
</comment>
<keyword evidence="2" id="KW-1185">Reference proteome</keyword>
<dbReference type="Proteomes" id="UP001501436">
    <property type="component" value="Unassembled WGS sequence"/>
</dbReference>
<reference evidence="2" key="1">
    <citation type="journal article" date="2019" name="Int. J. Syst. Evol. Microbiol.">
        <title>The Global Catalogue of Microorganisms (GCM) 10K type strain sequencing project: providing services to taxonomists for standard genome sequencing and annotation.</title>
        <authorList>
            <consortium name="The Broad Institute Genomics Platform"/>
            <consortium name="The Broad Institute Genome Sequencing Center for Infectious Disease"/>
            <person name="Wu L."/>
            <person name="Ma J."/>
        </authorList>
    </citation>
    <scope>NUCLEOTIDE SEQUENCE [LARGE SCALE GENOMIC DNA]</scope>
    <source>
        <strain evidence="2">JCM 18283</strain>
    </source>
</reference>
<evidence type="ECO:0000313" key="2">
    <source>
        <dbReference type="Proteomes" id="UP001501436"/>
    </source>
</evidence>
<dbReference type="EMBL" id="BAABJI010000002">
    <property type="protein sequence ID" value="GAA4918045.1"/>
    <property type="molecule type" value="Genomic_DNA"/>
</dbReference>
<dbReference type="RefSeq" id="WP_345331261.1">
    <property type="nucleotide sequence ID" value="NZ_BAABJI010000002.1"/>
</dbReference>
<name>A0ABP9G3Q1_9SPHI</name>
<protein>
    <submittedName>
        <fullName evidence="1">Uncharacterized protein</fullName>
    </submittedName>
</protein>
<proteinExistence type="predicted"/>
<organism evidence="1 2">
    <name type="scientific">Mucilaginibacter defluvii</name>
    <dbReference type="NCBI Taxonomy" id="1196019"/>
    <lineage>
        <taxon>Bacteria</taxon>
        <taxon>Pseudomonadati</taxon>
        <taxon>Bacteroidota</taxon>
        <taxon>Sphingobacteriia</taxon>
        <taxon>Sphingobacteriales</taxon>
        <taxon>Sphingobacteriaceae</taxon>
        <taxon>Mucilaginibacter</taxon>
    </lineage>
</organism>
<gene>
    <name evidence="1" type="ORF">GCM10023313_22100</name>
</gene>
<evidence type="ECO:0000313" key="1">
    <source>
        <dbReference type="EMBL" id="GAA4918045.1"/>
    </source>
</evidence>